<evidence type="ECO:0000313" key="3">
    <source>
        <dbReference type="Proteomes" id="UP000001568"/>
    </source>
</evidence>
<gene>
    <name evidence="2" type="ORF">OSTLU_17762</name>
</gene>
<feature type="compositionally biased region" description="Low complexity" evidence="1">
    <location>
        <begin position="214"/>
        <end position="225"/>
    </location>
</feature>
<reference evidence="2 3" key="1">
    <citation type="journal article" date="2007" name="Proc. Natl. Acad. Sci. U.S.A.">
        <title>The tiny eukaryote Ostreococcus provides genomic insights into the paradox of plankton speciation.</title>
        <authorList>
            <person name="Palenik B."/>
            <person name="Grimwood J."/>
            <person name="Aerts A."/>
            <person name="Rouze P."/>
            <person name="Salamov A."/>
            <person name="Putnam N."/>
            <person name="Dupont C."/>
            <person name="Jorgensen R."/>
            <person name="Derelle E."/>
            <person name="Rombauts S."/>
            <person name="Zhou K."/>
            <person name="Otillar R."/>
            <person name="Merchant S.S."/>
            <person name="Podell S."/>
            <person name="Gaasterland T."/>
            <person name="Napoli C."/>
            <person name="Gendler K."/>
            <person name="Manuell A."/>
            <person name="Tai V."/>
            <person name="Vallon O."/>
            <person name="Piganeau G."/>
            <person name="Jancek S."/>
            <person name="Heijde M."/>
            <person name="Jabbari K."/>
            <person name="Bowler C."/>
            <person name="Lohr M."/>
            <person name="Robbens S."/>
            <person name="Werner G."/>
            <person name="Dubchak I."/>
            <person name="Pazour G.J."/>
            <person name="Ren Q."/>
            <person name="Paulsen I."/>
            <person name="Delwiche C."/>
            <person name="Schmutz J."/>
            <person name="Rokhsar D."/>
            <person name="Van de Peer Y."/>
            <person name="Moreau H."/>
            <person name="Grigoriev I.V."/>
        </authorList>
    </citation>
    <scope>NUCLEOTIDE SEQUENCE [LARGE SCALE GENOMIC DNA]</scope>
    <source>
        <strain evidence="2 3">CCE9901</strain>
    </source>
</reference>
<dbReference type="KEGG" id="olu:OSTLU_17762"/>
<name>A4S688_OSTLU</name>
<sequence>MTGAEGRARTIDVDGTFAGEGEDMIAALIAASANPATRGGAGRGEGTTRGFEKDGDVVKAKRSFERELVPFDFEDGTSAVDAVVRETNVEVEAKPRERKMTAVPTPKVRGNEEPTKAKTKERRPKPKAVPAPKTVGLIDPRVRANQVCEPQQPALTPEQQAAVLAADGSGKKSKGKVKTATNDERWAQASFQNAPAADQLPMPSFLKDIAPTNSPRVASSSAPPRLDVATPRPQASAAGLKNLLGVKPAAAPQQAKGHALFNNILNSANGDAHPSPPPMMAPSHYAAPPPPQGVQQKLNTLFGVQPQPAQPFPVAPPYPTAPETSGGSFQTLMAKLNAGRV</sequence>
<feature type="region of interest" description="Disordered" evidence="1">
    <location>
        <begin position="268"/>
        <end position="328"/>
    </location>
</feature>
<proteinExistence type="predicted"/>
<dbReference type="AlphaFoldDB" id="A4S688"/>
<feature type="region of interest" description="Disordered" evidence="1">
    <location>
        <begin position="91"/>
        <end position="234"/>
    </location>
</feature>
<organism evidence="2 3">
    <name type="scientific">Ostreococcus lucimarinus (strain CCE9901)</name>
    <dbReference type="NCBI Taxonomy" id="436017"/>
    <lineage>
        <taxon>Eukaryota</taxon>
        <taxon>Viridiplantae</taxon>
        <taxon>Chlorophyta</taxon>
        <taxon>Mamiellophyceae</taxon>
        <taxon>Mamiellales</taxon>
        <taxon>Bathycoccaceae</taxon>
        <taxon>Ostreococcus</taxon>
    </lineage>
</organism>
<feature type="region of interest" description="Disordered" evidence="1">
    <location>
        <begin position="32"/>
        <end position="55"/>
    </location>
</feature>
<dbReference type="OrthoDB" id="10582275at2759"/>
<keyword evidence="3" id="KW-1185">Reference proteome</keyword>
<feature type="compositionally biased region" description="Pro residues" evidence="1">
    <location>
        <begin position="308"/>
        <end position="320"/>
    </location>
</feature>
<evidence type="ECO:0000313" key="2">
    <source>
        <dbReference type="EMBL" id="ABO99342.1"/>
    </source>
</evidence>
<evidence type="ECO:0000256" key="1">
    <source>
        <dbReference type="SAM" id="MobiDB-lite"/>
    </source>
</evidence>
<dbReference type="Gramene" id="ABO99342">
    <property type="protein sequence ID" value="ABO99342"/>
    <property type="gene ID" value="OSTLU_17762"/>
</dbReference>
<dbReference type="OMA" id="MMAPSHY"/>
<accession>A4S688</accession>
<dbReference type="EMBL" id="CP000593">
    <property type="protein sequence ID" value="ABO99342.1"/>
    <property type="molecule type" value="Genomic_DNA"/>
</dbReference>
<dbReference type="RefSeq" id="XP_001421049.1">
    <property type="nucleotide sequence ID" value="XM_001421012.1"/>
</dbReference>
<dbReference type="Proteomes" id="UP000001568">
    <property type="component" value="Chromosome 13"/>
</dbReference>
<protein>
    <submittedName>
        <fullName evidence="2">Uncharacterized protein</fullName>
    </submittedName>
</protein>
<dbReference type="HOGENOM" id="CLU_814787_0_0_1"/>
<feature type="compositionally biased region" description="Basic and acidic residues" evidence="1">
    <location>
        <begin position="91"/>
        <end position="100"/>
    </location>
</feature>
<feature type="compositionally biased region" description="Basic and acidic residues" evidence="1">
    <location>
        <begin position="109"/>
        <end position="118"/>
    </location>
</feature>
<dbReference type="GeneID" id="5005109"/>